<dbReference type="EMBL" id="LR593886">
    <property type="protein sequence ID" value="VTR93325.1"/>
    <property type="molecule type" value="Genomic_DNA"/>
</dbReference>
<dbReference type="Proteomes" id="UP000464178">
    <property type="component" value="Chromosome"/>
</dbReference>
<dbReference type="AlphaFoldDB" id="A0A6P2CYX2"/>
<evidence type="ECO:0000313" key="3">
    <source>
        <dbReference type="Proteomes" id="UP000464178"/>
    </source>
</evidence>
<evidence type="ECO:0000313" key="2">
    <source>
        <dbReference type="EMBL" id="VTR93325.1"/>
    </source>
</evidence>
<organism evidence="2 3">
    <name type="scientific">Gemmata massiliana</name>
    <dbReference type="NCBI Taxonomy" id="1210884"/>
    <lineage>
        <taxon>Bacteria</taxon>
        <taxon>Pseudomonadati</taxon>
        <taxon>Planctomycetota</taxon>
        <taxon>Planctomycetia</taxon>
        <taxon>Gemmatales</taxon>
        <taxon>Gemmataceae</taxon>
        <taxon>Gemmata</taxon>
    </lineage>
</organism>
<reference evidence="2 3" key="1">
    <citation type="submission" date="2019-05" db="EMBL/GenBank/DDBJ databases">
        <authorList>
            <consortium name="Science for Life Laboratories"/>
        </authorList>
    </citation>
    <scope>NUCLEOTIDE SEQUENCE [LARGE SCALE GENOMIC DNA]</scope>
    <source>
        <strain evidence="2">Soil9</strain>
    </source>
</reference>
<feature type="compositionally biased region" description="Low complexity" evidence="1">
    <location>
        <begin position="26"/>
        <end position="37"/>
    </location>
</feature>
<feature type="region of interest" description="Disordered" evidence="1">
    <location>
        <begin position="1"/>
        <end position="43"/>
    </location>
</feature>
<proteinExistence type="predicted"/>
<keyword evidence="3" id="KW-1185">Reference proteome</keyword>
<gene>
    <name evidence="2" type="ORF">SOIL9_43890</name>
</gene>
<protein>
    <submittedName>
        <fullName evidence="2">Uncharacterized protein</fullName>
    </submittedName>
</protein>
<evidence type="ECO:0000256" key="1">
    <source>
        <dbReference type="SAM" id="MobiDB-lite"/>
    </source>
</evidence>
<accession>A0A6P2CYX2</accession>
<name>A0A6P2CYX2_9BACT</name>
<sequence>MTDPAHGASAKPHPLIGQAEVESARTRGASGTTTAPPSRDNFGRARYCFAPPTGISTSLSMYTTLTRFFAICTGIGHGTVTVSVK</sequence>
<dbReference type="KEGG" id="gms:SOIL9_43890"/>